<dbReference type="Pfam" id="PF02472">
    <property type="entry name" value="ExbD"/>
    <property type="match status" value="1"/>
</dbReference>
<dbReference type="PANTHER" id="PTHR30558:SF3">
    <property type="entry name" value="BIOPOLYMER TRANSPORT PROTEIN EXBD-RELATED"/>
    <property type="match status" value="1"/>
</dbReference>
<dbReference type="EMBL" id="MGDD01000065">
    <property type="protein sequence ID" value="OGL47624.1"/>
    <property type="molecule type" value="Genomic_DNA"/>
</dbReference>
<comment type="subcellular location">
    <subcellularLocation>
        <location evidence="1">Cell membrane</location>
        <topology evidence="1">Single-pass membrane protein</topology>
    </subcellularLocation>
    <subcellularLocation>
        <location evidence="7">Cell membrane</location>
        <topology evidence="7">Single-pass type II membrane protein</topology>
    </subcellularLocation>
</comment>
<dbReference type="Gene3D" id="3.30.420.270">
    <property type="match status" value="1"/>
</dbReference>
<keyword evidence="5 8" id="KW-1133">Transmembrane helix</keyword>
<feature type="transmembrane region" description="Helical" evidence="8">
    <location>
        <begin position="15"/>
        <end position="36"/>
    </location>
</feature>
<evidence type="ECO:0000256" key="4">
    <source>
        <dbReference type="ARBA" id="ARBA00022692"/>
    </source>
</evidence>
<keyword evidence="7" id="KW-0813">Transport</keyword>
<organism evidence="9 10">
    <name type="scientific">Candidatus Schekmanbacteria bacterium RBG_13_48_7</name>
    <dbReference type="NCBI Taxonomy" id="1817878"/>
    <lineage>
        <taxon>Bacteria</taxon>
        <taxon>Candidatus Schekmaniibacteriota</taxon>
    </lineage>
</organism>
<keyword evidence="3" id="KW-1003">Cell membrane</keyword>
<dbReference type="AlphaFoldDB" id="A0A1F7S2Z0"/>
<comment type="caution">
    <text evidence="9">The sequence shown here is derived from an EMBL/GenBank/DDBJ whole genome shotgun (WGS) entry which is preliminary data.</text>
</comment>
<evidence type="ECO:0000313" key="9">
    <source>
        <dbReference type="EMBL" id="OGL47624.1"/>
    </source>
</evidence>
<evidence type="ECO:0000313" key="10">
    <source>
        <dbReference type="Proteomes" id="UP000179266"/>
    </source>
</evidence>
<evidence type="ECO:0000256" key="6">
    <source>
        <dbReference type="ARBA" id="ARBA00023136"/>
    </source>
</evidence>
<dbReference type="GO" id="GO:0005886">
    <property type="term" value="C:plasma membrane"/>
    <property type="evidence" value="ECO:0007669"/>
    <property type="project" value="UniProtKB-SubCell"/>
</dbReference>
<reference evidence="9 10" key="1">
    <citation type="journal article" date="2016" name="Nat. Commun.">
        <title>Thousands of microbial genomes shed light on interconnected biogeochemical processes in an aquifer system.</title>
        <authorList>
            <person name="Anantharaman K."/>
            <person name="Brown C.T."/>
            <person name="Hug L.A."/>
            <person name="Sharon I."/>
            <person name="Castelle C.J."/>
            <person name="Probst A.J."/>
            <person name="Thomas B.C."/>
            <person name="Singh A."/>
            <person name="Wilkins M.J."/>
            <person name="Karaoz U."/>
            <person name="Brodie E.L."/>
            <person name="Williams K.H."/>
            <person name="Hubbard S.S."/>
            <person name="Banfield J.F."/>
        </authorList>
    </citation>
    <scope>NUCLEOTIDE SEQUENCE [LARGE SCALE GENOMIC DNA]</scope>
</reference>
<evidence type="ECO:0000256" key="3">
    <source>
        <dbReference type="ARBA" id="ARBA00022475"/>
    </source>
</evidence>
<dbReference type="GO" id="GO:0022857">
    <property type="term" value="F:transmembrane transporter activity"/>
    <property type="evidence" value="ECO:0007669"/>
    <property type="project" value="InterPro"/>
</dbReference>
<proteinExistence type="inferred from homology"/>
<protein>
    <submittedName>
        <fullName evidence="9">Biopolymer transporter ExbD</fullName>
    </submittedName>
</protein>
<dbReference type="Proteomes" id="UP000179266">
    <property type="component" value="Unassembled WGS sequence"/>
</dbReference>
<dbReference type="PANTHER" id="PTHR30558">
    <property type="entry name" value="EXBD MEMBRANE COMPONENT OF PMF-DRIVEN MACROMOLECULE IMPORT SYSTEM"/>
    <property type="match status" value="1"/>
</dbReference>
<dbReference type="InterPro" id="IPR003400">
    <property type="entry name" value="ExbD"/>
</dbReference>
<comment type="similarity">
    <text evidence="2 7">Belongs to the ExbD/TolR family.</text>
</comment>
<evidence type="ECO:0000256" key="1">
    <source>
        <dbReference type="ARBA" id="ARBA00004162"/>
    </source>
</evidence>
<accession>A0A1F7S2Z0</accession>
<gene>
    <name evidence="9" type="ORF">A2161_11595</name>
</gene>
<sequence length="134" mass="15082">MKYIRKKERIEEINIAPLIDMVFILLIFFAVSTTFIKDMKIDIERPKAGSSISASTKAVRVYIDRGGNTYVDEQPVKLWMLQSRIRDLLSVTIQKTVLVVADRLISAERLVEVVDQCRLGGAAEVGVATEMSVH</sequence>
<keyword evidence="4 7" id="KW-0812">Transmembrane</keyword>
<evidence type="ECO:0000256" key="2">
    <source>
        <dbReference type="ARBA" id="ARBA00005811"/>
    </source>
</evidence>
<name>A0A1F7S2Z0_9BACT</name>
<evidence type="ECO:0000256" key="7">
    <source>
        <dbReference type="RuleBase" id="RU003879"/>
    </source>
</evidence>
<evidence type="ECO:0000256" key="8">
    <source>
        <dbReference type="SAM" id="Phobius"/>
    </source>
</evidence>
<keyword evidence="7" id="KW-0653">Protein transport</keyword>
<evidence type="ECO:0000256" key="5">
    <source>
        <dbReference type="ARBA" id="ARBA00022989"/>
    </source>
</evidence>
<keyword evidence="6 8" id="KW-0472">Membrane</keyword>
<dbReference type="GO" id="GO:0015031">
    <property type="term" value="P:protein transport"/>
    <property type="evidence" value="ECO:0007669"/>
    <property type="project" value="UniProtKB-KW"/>
</dbReference>